<reference evidence="5" key="1">
    <citation type="submission" date="2020-10" db="EMBL/GenBank/DDBJ databases">
        <authorList>
            <person name="Castelo-Branco R."/>
            <person name="Eusebio N."/>
            <person name="Adriana R."/>
            <person name="Vieira A."/>
            <person name="Brugerolle De Fraissinette N."/>
            <person name="Rezende De Castro R."/>
            <person name="Schneider M.P."/>
            <person name="Vasconcelos V."/>
            <person name="Leao P.N."/>
        </authorList>
    </citation>
    <scope>NUCLEOTIDE SEQUENCE</scope>
    <source>
        <strain evidence="5">LEGE 07310</strain>
    </source>
</reference>
<sequence length="331" mass="37545">MPPIISQEDFWSLVKHPSNIDLQNIDSQSQQTDLGEFEQIWAYPEQFGRGYYREIQLRPGLDIEISDLEHRTPVVMDCCDRAHPVELHFDIGDDMGGRANTAGQYWLYSSGLAPAKQMLYEPHPRHLSLSLHLEPDVLQTLMGQTATVHLPEIGDLLKAPDQTYLSCCRTTSPVLKVILQQLLQCPYSGPIRRLFLEAKVMELVALTLDADLPQKTVSAHRLRPDDVERIQQAKAILLQDLVNPPSLIGLARQVGLNDCTLKRGFRQVFKTTVFGCLQAQRLEQARLLLLERELNVQQAAHAVGYLSRSHFTAAFRQRFGVNPRELIRDHG</sequence>
<dbReference type="GO" id="GO:0003700">
    <property type="term" value="F:DNA-binding transcription factor activity"/>
    <property type="evidence" value="ECO:0007669"/>
    <property type="project" value="InterPro"/>
</dbReference>
<gene>
    <name evidence="5" type="ORF">IQ241_00890</name>
</gene>
<dbReference type="InterPro" id="IPR018062">
    <property type="entry name" value="HTH_AraC-typ_CS"/>
</dbReference>
<organism evidence="5 6">
    <name type="scientific">Vasconcelosia minhoensis LEGE 07310</name>
    <dbReference type="NCBI Taxonomy" id="915328"/>
    <lineage>
        <taxon>Bacteria</taxon>
        <taxon>Bacillati</taxon>
        <taxon>Cyanobacteriota</taxon>
        <taxon>Cyanophyceae</taxon>
        <taxon>Nodosilineales</taxon>
        <taxon>Cymatolegaceae</taxon>
        <taxon>Vasconcelosia</taxon>
        <taxon>Vasconcelosia minhoensis</taxon>
    </lineage>
</organism>
<dbReference type="InterPro" id="IPR018060">
    <property type="entry name" value="HTH_AraC"/>
</dbReference>
<dbReference type="InterPro" id="IPR009057">
    <property type="entry name" value="Homeodomain-like_sf"/>
</dbReference>
<dbReference type="Gene3D" id="1.10.10.60">
    <property type="entry name" value="Homeodomain-like"/>
    <property type="match status" value="2"/>
</dbReference>
<dbReference type="Proteomes" id="UP000636505">
    <property type="component" value="Unassembled WGS sequence"/>
</dbReference>
<name>A0A8J7AUU7_9CYAN</name>
<evidence type="ECO:0000256" key="2">
    <source>
        <dbReference type="ARBA" id="ARBA00023125"/>
    </source>
</evidence>
<comment type="caution">
    <text evidence="5">The sequence shown here is derived from an EMBL/GenBank/DDBJ whole genome shotgun (WGS) entry which is preliminary data.</text>
</comment>
<feature type="domain" description="HTH araC/xylS-type" evidence="4">
    <location>
        <begin position="231"/>
        <end position="329"/>
    </location>
</feature>
<evidence type="ECO:0000259" key="4">
    <source>
        <dbReference type="PROSITE" id="PS01124"/>
    </source>
</evidence>
<dbReference type="RefSeq" id="WP_193904515.1">
    <property type="nucleotide sequence ID" value="NZ_JADEXG010000001.1"/>
</dbReference>
<dbReference type="GO" id="GO:0043565">
    <property type="term" value="F:sequence-specific DNA binding"/>
    <property type="evidence" value="ECO:0007669"/>
    <property type="project" value="InterPro"/>
</dbReference>
<keyword evidence="3" id="KW-0804">Transcription</keyword>
<evidence type="ECO:0000313" key="6">
    <source>
        <dbReference type="Proteomes" id="UP000636505"/>
    </source>
</evidence>
<dbReference type="Pfam" id="PF12833">
    <property type="entry name" value="HTH_18"/>
    <property type="match status" value="1"/>
</dbReference>
<dbReference type="PANTHER" id="PTHR47893:SF1">
    <property type="entry name" value="REGULATORY PROTEIN PCHR"/>
    <property type="match status" value="1"/>
</dbReference>
<dbReference type="PROSITE" id="PS01124">
    <property type="entry name" value="HTH_ARAC_FAMILY_2"/>
    <property type="match status" value="1"/>
</dbReference>
<keyword evidence="2" id="KW-0238">DNA-binding</keyword>
<evidence type="ECO:0000256" key="3">
    <source>
        <dbReference type="ARBA" id="ARBA00023163"/>
    </source>
</evidence>
<dbReference type="AlphaFoldDB" id="A0A8J7AUU7"/>
<evidence type="ECO:0000256" key="1">
    <source>
        <dbReference type="ARBA" id="ARBA00023015"/>
    </source>
</evidence>
<dbReference type="PANTHER" id="PTHR47893">
    <property type="entry name" value="REGULATORY PROTEIN PCHR"/>
    <property type="match status" value="1"/>
</dbReference>
<dbReference type="InterPro" id="IPR053142">
    <property type="entry name" value="PchR_regulatory_protein"/>
</dbReference>
<accession>A0A8J7AUU7</accession>
<protein>
    <submittedName>
        <fullName evidence="5">Helix-turn-helix transcriptional regulator</fullName>
    </submittedName>
</protein>
<dbReference type="SMART" id="SM00342">
    <property type="entry name" value="HTH_ARAC"/>
    <property type="match status" value="1"/>
</dbReference>
<keyword evidence="1" id="KW-0805">Transcription regulation</keyword>
<dbReference type="PROSITE" id="PS00041">
    <property type="entry name" value="HTH_ARAC_FAMILY_1"/>
    <property type="match status" value="1"/>
</dbReference>
<evidence type="ECO:0000313" key="5">
    <source>
        <dbReference type="EMBL" id="MBE9075867.1"/>
    </source>
</evidence>
<dbReference type="SUPFAM" id="SSF46689">
    <property type="entry name" value="Homeodomain-like"/>
    <property type="match status" value="2"/>
</dbReference>
<dbReference type="EMBL" id="JADEXG010000001">
    <property type="protein sequence ID" value="MBE9075867.1"/>
    <property type="molecule type" value="Genomic_DNA"/>
</dbReference>
<keyword evidence="6" id="KW-1185">Reference proteome</keyword>
<proteinExistence type="predicted"/>